<dbReference type="Pfam" id="PF01464">
    <property type="entry name" value="SLT"/>
    <property type="match status" value="1"/>
</dbReference>
<evidence type="ECO:0000259" key="4">
    <source>
        <dbReference type="Pfam" id="PF01464"/>
    </source>
</evidence>
<feature type="domain" description="Transglycosylase SLT" evidence="4">
    <location>
        <begin position="224"/>
        <end position="320"/>
    </location>
</feature>
<organism evidence="5 6">
    <name type="scientific">Albimonas donghaensis</name>
    <dbReference type="NCBI Taxonomy" id="356660"/>
    <lineage>
        <taxon>Bacteria</taxon>
        <taxon>Pseudomonadati</taxon>
        <taxon>Pseudomonadota</taxon>
        <taxon>Alphaproteobacteria</taxon>
        <taxon>Rhodobacterales</taxon>
        <taxon>Paracoccaceae</taxon>
        <taxon>Albimonas</taxon>
    </lineage>
</organism>
<evidence type="ECO:0000313" key="6">
    <source>
        <dbReference type="Proteomes" id="UP000199118"/>
    </source>
</evidence>
<feature type="compositionally biased region" description="Low complexity" evidence="3">
    <location>
        <begin position="145"/>
        <end position="157"/>
    </location>
</feature>
<proteinExistence type="inferred from homology"/>
<gene>
    <name evidence="5" type="ORF">SAMN05444336_10980</name>
</gene>
<protein>
    <submittedName>
        <fullName evidence="5">Transglycosylase SLT domain-containing protein</fullName>
    </submittedName>
</protein>
<sequence length="366" mass="36561">MSDADADDRRPGAMGADARTRRRLARRPDPASRLASALVVLLLIAAGAAPAAAGPVSAAAAVRGLTGGGAETPALRRLRPPPAGESLALPSISERPEGEDPAVPGVSISAVGGAAARHGPGGSPWSTSPAGASSGGIAGTGGAGLRRAGAPRPAGLAFAQPHGTTPPAWAAFWRSPGASPAVTPGRSLEPLLAALDARPGAASRAGDIRAAGLRVMRRHGDALRAAARETGLSLPFLLAMALTESGGDSRAVSPAGAMGLMQLMPAVLSDQGVTDPFSAGQSAPAGARHFAALLRRFEEDPVAALAAWNAGPEVVARRGGVPDWPETRAFAPRTLTAFAALRTLCAPVPSGPRDACGPVTVFAETR</sequence>
<feature type="compositionally biased region" description="Low complexity" evidence="3">
    <location>
        <begin position="123"/>
        <end position="132"/>
    </location>
</feature>
<dbReference type="InterPro" id="IPR008258">
    <property type="entry name" value="Transglycosylase_SLT_dom_1"/>
</dbReference>
<dbReference type="Gene3D" id="1.10.530.10">
    <property type="match status" value="1"/>
</dbReference>
<name>A0A1H3E5L0_9RHOB</name>
<feature type="region of interest" description="Disordered" evidence="3">
    <location>
        <begin position="70"/>
        <end position="161"/>
    </location>
</feature>
<evidence type="ECO:0000256" key="2">
    <source>
        <dbReference type="ARBA" id="ARBA00009387"/>
    </source>
</evidence>
<feature type="region of interest" description="Disordered" evidence="3">
    <location>
        <begin position="1"/>
        <end position="31"/>
    </location>
</feature>
<dbReference type="SUPFAM" id="SSF53955">
    <property type="entry name" value="Lysozyme-like"/>
    <property type="match status" value="1"/>
</dbReference>
<feature type="compositionally biased region" description="Low complexity" evidence="3">
    <location>
        <begin position="102"/>
        <end position="116"/>
    </location>
</feature>
<keyword evidence="6" id="KW-1185">Reference proteome</keyword>
<dbReference type="InterPro" id="IPR023346">
    <property type="entry name" value="Lysozyme-like_dom_sf"/>
</dbReference>
<evidence type="ECO:0000256" key="3">
    <source>
        <dbReference type="SAM" id="MobiDB-lite"/>
    </source>
</evidence>
<accession>A0A1H3E5L0</accession>
<evidence type="ECO:0000256" key="1">
    <source>
        <dbReference type="ARBA" id="ARBA00007734"/>
    </source>
</evidence>
<comment type="similarity">
    <text evidence="2">Belongs to the virb1 family.</text>
</comment>
<dbReference type="Proteomes" id="UP000199118">
    <property type="component" value="Unassembled WGS sequence"/>
</dbReference>
<reference evidence="5 6" key="1">
    <citation type="submission" date="2016-10" db="EMBL/GenBank/DDBJ databases">
        <authorList>
            <person name="de Groot N.N."/>
        </authorList>
    </citation>
    <scope>NUCLEOTIDE SEQUENCE [LARGE SCALE GENOMIC DNA]</scope>
    <source>
        <strain evidence="5 6">DSM 17890</strain>
    </source>
</reference>
<dbReference type="PANTHER" id="PTHR37423">
    <property type="entry name" value="SOLUBLE LYTIC MUREIN TRANSGLYCOSYLASE-RELATED"/>
    <property type="match status" value="1"/>
</dbReference>
<dbReference type="PANTHER" id="PTHR37423:SF2">
    <property type="entry name" value="MEMBRANE-BOUND LYTIC MUREIN TRANSGLYCOSYLASE C"/>
    <property type="match status" value="1"/>
</dbReference>
<comment type="similarity">
    <text evidence="1">Belongs to the transglycosylase Slt family.</text>
</comment>
<evidence type="ECO:0000313" key="5">
    <source>
        <dbReference type="EMBL" id="SDX73971.1"/>
    </source>
</evidence>
<dbReference type="AlphaFoldDB" id="A0A1H3E5L0"/>
<feature type="compositionally biased region" description="Gly residues" evidence="3">
    <location>
        <begin position="133"/>
        <end position="144"/>
    </location>
</feature>
<dbReference type="CDD" id="cd00254">
    <property type="entry name" value="LT-like"/>
    <property type="match status" value="1"/>
</dbReference>
<dbReference type="EMBL" id="FNMZ01000009">
    <property type="protein sequence ID" value="SDX73971.1"/>
    <property type="molecule type" value="Genomic_DNA"/>
</dbReference>